<comment type="pathway">
    <text evidence="13">Cell wall biogenesis; peptidoglycan biosynthesis.</text>
</comment>
<dbReference type="EC" id="6.3.2.4" evidence="13"/>
<dbReference type="NCBIfam" id="NF002528">
    <property type="entry name" value="PRK01966.1-4"/>
    <property type="match status" value="1"/>
</dbReference>
<keyword evidence="8" id="KW-0460">Magnesium</keyword>
<dbReference type="InterPro" id="IPR013815">
    <property type="entry name" value="ATP_grasp_subdomain_1"/>
</dbReference>
<comment type="cofactor">
    <cofactor evidence="1">
        <name>Mn(2+)</name>
        <dbReference type="ChEBI" id="CHEBI:29035"/>
    </cofactor>
</comment>
<dbReference type="Gene3D" id="3.30.1490.20">
    <property type="entry name" value="ATP-grasp fold, A domain"/>
    <property type="match status" value="1"/>
</dbReference>
<evidence type="ECO:0000256" key="7">
    <source>
        <dbReference type="ARBA" id="ARBA00022840"/>
    </source>
</evidence>
<dbReference type="NCBIfam" id="TIGR01205">
    <property type="entry name" value="D_ala_D_alaTIGR"/>
    <property type="match status" value="1"/>
</dbReference>
<dbReference type="InterPro" id="IPR005905">
    <property type="entry name" value="D_ala_D_ala"/>
</dbReference>
<dbReference type="InterPro" id="IPR000291">
    <property type="entry name" value="D-Ala_lig_Van_CS"/>
</dbReference>
<name>A0ABY8WES8_9ACTN</name>
<dbReference type="GO" id="GO:0016874">
    <property type="term" value="F:ligase activity"/>
    <property type="evidence" value="ECO:0007669"/>
    <property type="project" value="UniProtKB-KW"/>
</dbReference>
<accession>A0ABY8WES8</accession>
<keyword evidence="5" id="KW-0479">Metal-binding</keyword>
<dbReference type="InterPro" id="IPR011095">
    <property type="entry name" value="Dala_Dala_lig_C"/>
</dbReference>
<organism evidence="16 17">
    <name type="scientific">Actinoplanes oblitus</name>
    <dbReference type="NCBI Taxonomy" id="3040509"/>
    <lineage>
        <taxon>Bacteria</taxon>
        <taxon>Bacillati</taxon>
        <taxon>Actinomycetota</taxon>
        <taxon>Actinomycetes</taxon>
        <taxon>Micromonosporales</taxon>
        <taxon>Micromonosporaceae</taxon>
        <taxon>Actinoplanes</taxon>
    </lineage>
</organism>
<keyword evidence="6 14" id="KW-0547">Nucleotide-binding</keyword>
<evidence type="ECO:0000256" key="14">
    <source>
        <dbReference type="PROSITE-ProRule" id="PRU00409"/>
    </source>
</evidence>
<dbReference type="PROSITE" id="PS00843">
    <property type="entry name" value="DALA_DALA_LIGASE_1"/>
    <property type="match status" value="1"/>
</dbReference>
<feature type="domain" description="ATP-grasp" evidence="15">
    <location>
        <begin position="131"/>
        <end position="332"/>
    </location>
</feature>
<reference evidence="16 17" key="1">
    <citation type="submission" date="2023-06" db="EMBL/GenBank/DDBJ databases">
        <authorList>
            <person name="Yushchuk O."/>
            <person name="Binda E."/>
            <person name="Ruckert-Reed C."/>
            <person name="Fedorenko V."/>
            <person name="Kalinowski J."/>
            <person name="Marinelli F."/>
        </authorList>
    </citation>
    <scope>NUCLEOTIDE SEQUENCE [LARGE SCALE GENOMIC DNA]</scope>
    <source>
        <strain evidence="16 17">NRRL 3884</strain>
    </source>
</reference>
<keyword evidence="12 13" id="KW-0961">Cell wall biogenesis/degradation</keyword>
<comment type="function">
    <text evidence="13">Cell wall formation.</text>
</comment>
<comment type="subcellular location">
    <subcellularLocation>
        <location evidence="13">Cytoplasm</location>
    </subcellularLocation>
</comment>
<dbReference type="SUPFAM" id="SSF52440">
    <property type="entry name" value="PreATP-grasp domain"/>
    <property type="match status" value="1"/>
</dbReference>
<dbReference type="PIRSF" id="PIRSF039102">
    <property type="entry name" value="Ddl/VanB"/>
    <property type="match status" value="1"/>
</dbReference>
<evidence type="ECO:0000259" key="15">
    <source>
        <dbReference type="PROSITE" id="PS50975"/>
    </source>
</evidence>
<dbReference type="Pfam" id="PF07478">
    <property type="entry name" value="Dala_Dala_lig_C"/>
    <property type="match status" value="1"/>
</dbReference>
<evidence type="ECO:0000256" key="1">
    <source>
        <dbReference type="ARBA" id="ARBA00001936"/>
    </source>
</evidence>
<protein>
    <recommendedName>
        <fullName evidence="13">D-alanine--D-alanine ligase</fullName>
        <ecNumber evidence="13">6.3.2.4</ecNumber>
    </recommendedName>
    <alternativeName>
        <fullName evidence="13">D-Ala-D-Ala ligase</fullName>
    </alternativeName>
    <alternativeName>
        <fullName evidence="13">D-alanylalanine synthetase</fullName>
    </alternativeName>
</protein>
<keyword evidence="7 14" id="KW-0067">ATP-binding</keyword>
<dbReference type="PANTHER" id="PTHR23132:SF25">
    <property type="entry name" value="D-ALANINE--D-ALANINE LIGASE A"/>
    <property type="match status" value="1"/>
</dbReference>
<dbReference type="Gene3D" id="3.40.50.20">
    <property type="match status" value="1"/>
</dbReference>
<keyword evidence="13" id="KW-0963">Cytoplasm</keyword>
<evidence type="ECO:0000256" key="9">
    <source>
        <dbReference type="ARBA" id="ARBA00022960"/>
    </source>
</evidence>
<keyword evidence="9 13" id="KW-0133">Cell shape</keyword>
<comment type="similarity">
    <text evidence="3 13">Belongs to the D-alanine--D-alanine ligase family.</text>
</comment>
<keyword evidence="4 13" id="KW-0436">Ligase</keyword>
<dbReference type="Pfam" id="PF01820">
    <property type="entry name" value="Dala_Dala_lig_N"/>
    <property type="match status" value="1"/>
</dbReference>
<evidence type="ECO:0000256" key="4">
    <source>
        <dbReference type="ARBA" id="ARBA00022598"/>
    </source>
</evidence>
<dbReference type="Gene3D" id="3.30.470.20">
    <property type="entry name" value="ATP-grasp fold, B domain"/>
    <property type="match status" value="1"/>
</dbReference>
<dbReference type="PANTHER" id="PTHR23132">
    <property type="entry name" value="D-ALANINE--D-ALANINE LIGASE"/>
    <property type="match status" value="1"/>
</dbReference>
<dbReference type="SUPFAM" id="SSF56059">
    <property type="entry name" value="Glutathione synthetase ATP-binding domain-like"/>
    <property type="match status" value="1"/>
</dbReference>
<keyword evidence="10 13" id="KW-0573">Peptidoglycan synthesis</keyword>
<evidence type="ECO:0000256" key="5">
    <source>
        <dbReference type="ARBA" id="ARBA00022723"/>
    </source>
</evidence>
<comment type="catalytic activity">
    <reaction evidence="13">
        <text>2 D-alanine + ATP = D-alanyl-D-alanine + ADP + phosphate + H(+)</text>
        <dbReference type="Rhea" id="RHEA:11224"/>
        <dbReference type="ChEBI" id="CHEBI:15378"/>
        <dbReference type="ChEBI" id="CHEBI:30616"/>
        <dbReference type="ChEBI" id="CHEBI:43474"/>
        <dbReference type="ChEBI" id="CHEBI:57416"/>
        <dbReference type="ChEBI" id="CHEBI:57822"/>
        <dbReference type="ChEBI" id="CHEBI:456216"/>
        <dbReference type="EC" id="6.3.2.4"/>
    </reaction>
</comment>
<dbReference type="HAMAP" id="MF_00047">
    <property type="entry name" value="Dala_Dala_lig"/>
    <property type="match status" value="1"/>
</dbReference>
<dbReference type="EMBL" id="CP126980">
    <property type="protein sequence ID" value="WIM96366.1"/>
    <property type="molecule type" value="Genomic_DNA"/>
</dbReference>
<dbReference type="PROSITE" id="PS50975">
    <property type="entry name" value="ATP_GRASP"/>
    <property type="match status" value="1"/>
</dbReference>
<dbReference type="Proteomes" id="UP001240150">
    <property type="component" value="Chromosome"/>
</dbReference>
<dbReference type="InterPro" id="IPR016185">
    <property type="entry name" value="PreATP-grasp_dom_sf"/>
</dbReference>
<dbReference type="RefSeq" id="WP_284917648.1">
    <property type="nucleotide sequence ID" value="NZ_CP126980.1"/>
</dbReference>
<keyword evidence="11" id="KW-0464">Manganese</keyword>
<evidence type="ECO:0000256" key="3">
    <source>
        <dbReference type="ARBA" id="ARBA00010871"/>
    </source>
</evidence>
<evidence type="ECO:0000256" key="11">
    <source>
        <dbReference type="ARBA" id="ARBA00023211"/>
    </source>
</evidence>
<evidence type="ECO:0000256" key="6">
    <source>
        <dbReference type="ARBA" id="ARBA00022741"/>
    </source>
</evidence>
<evidence type="ECO:0000256" key="2">
    <source>
        <dbReference type="ARBA" id="ARBA00001946"/>
    </source>
</evidence>
<keyword evidence="17" id="KW-1185">Reference proteome</keyword>
<gene>
    <name evidence="13" type="primary">ddl</name>
    <name evidence="16" type="ORF">ACTOB_008558</name>
</gene>
<dbReference type="InterPro" id="IPR011761">
    <property type="entry name" value="ATP-grasp"/>
</dbReference>
<comment type="cofactor">
    <cofactor evidence="2">
        <name>Mg(2+)</name>
        <dbReference type="ChEBI" id="CHEBI:18420"/>
    </cofactor>
</comment>
<evidence type="ECO:0000256" key="10">
    <source>
        <dbReference type="ARBA" id="ARBA00022984"/>
    </source>
</evidence>
<evidence type="ECO:0000313" key="17">
    <source>
        <dbReference type="Proteomes" id="UP001240150"/>
    </source>
</evidence>
<evidence type="ECO:0000256" key="8">
    <source>
        <dbReference type="ARBA" id="ARBA00022842"/>
    </source>
</evidence>
<dbReference type="InterPro" id="IPR011127">
    <property type="entry name" value="Dala_Dala_lig_N"/>
</dbReference>
<sequence length="335" mass="35357">MQSSTGKTRVAVIFGGQSAEHDVSCRSAASVLRYLDRGRYEVLPIRISRAGVWEIGRDTGTGAEFPPQPMRSGSLIVALGVLRTVDVAFPVMHGPFGEDGTLQAVLVAAGVRYVGSGVLASATAMDKQFTKTIVAAEGIAVADGVVLRAGDDDVTPADRERLGLPVFVKPARSGSSVGVTRVDDWSGLQQAIALARKHDTKVLVEAAVAGREVDVAVLQHPDGTLEAGPALEIKHGAAFFDFDAKYTAGAADFVIPADLRPDQRGLLAETAILAFRALGCAGLLRVDCFLTENGVVLNEVNTLPGLTELSQFPQIWRAAGRSYPELLDLLLSAAR</sequence>
<evidence type="ECO:0000256" key="13">
    <source>
        <dbReference type="HAMAP-Rule" id="MF_00047"/>
    </source>
</evidence>
<evidence type="ECO:0000313" key="16">
    <source>
        <dbReference type="EMBL" id="WIM96366.1"/>
    </source>
</evidence>
<evidence type="ECO:0000256" key="12">
    <source>
        <dbReference type="ARBA" id="ARBA00023316"/>
    </source>
</evidence>
<proteinExistence type="inferred from homology"/>